<keyword evidence="1" id="KW-0732">Signal</keyword>
<dbReference type="Proteomes" id="UP000199321">
    <property type="component" value="Unassembled WGS sequence"/>
</dbReference>
<gene>
    <name evidence="3" type="ORF">SAMN05421855_10622</name>
</gene>
<evidence type="ECO:0000256" key="1">
    <source>
        <dbReference type="ARBA" id="ARBA00022729"/>
    </source>
</evidence>
<feature type="domain" description="Outer membrane protein beta-barrel" evidence="2">
    <location>
        <begin position="15"/>
        <end position="131"/>
    </location>
</feature>
<proteinExistence type="predicted"/>
<evidence type="ECO:0000313" key="3">
    <source>
        <dbReference type="EMBL" id="SDF12373.1"/>
    </source>
</evidence>
<dbReference type="OrthoDB" id="947434at2"/>
<name>A0A1G7IIA2_9FLAO</name>
<organism evidence="3 4">
    <name type="scientific">Ulvibacter litoralis</name>
    <dbReference type="NCBI Taxonomy" id="227084"/>
    <lineage>
        <taxon>Bacteria</taxon>
        <taxon>Pseudomonadati</taxon>
        <taxon>Bacteroidota</taxon>
        <taxon>Flavobacteriia</taxon>
        <taxon>Flavobacteriales</taxon>
        <taxon>Flavobacteriaceae</taxon>
        <taxon>Ulvibacter</taxon>
    </lineage>
</organism>
<accession>A0A1G7IIA2</accession>
<dbReference type="Pfam" id="PF13505">
    <property type="entry name" value="OMP_b-brl"/>
    <property type="match status" value="1"/>
</dbReference>
<dbReference type="STRING" id="227084.SAMN05421855_10622"/>
<keyword evidence="4" id="KW-1185">Reference proteome</keyword>
<evidence type="ECO:0000259" key="2">
    <source>
        <dbReference type="Pfam" id="PF13505"/>
    </source>
</evidence>
<sequence>MVFGEEDPGREPVFGVQYGLLGDFYLNDRWSIRSGVSHFTLGSSTPYTTLKLNYLNIPANANWHFGSEKHWNLNFGVTPQFLLKATDDDRDVMAFYKNFQLAFSYGMGYKIEVSEGFGILIDLQGLVGITNNLEDEIEIKRRNLGASLNIGGVIAL</sequence>
<evidence type="ECO:0000313" key="4">
    <source>
        <dbReference type="Proteomes" id="UP000199321"/>
    </source>
</evidence>
<reference evidence="3 4" key="1">
    <citation type="submission" date="2016-10" db="EMBL/GenBank/DDBJ databases">
        <authorList>
            <person name="de Groot N.N."/>
        </authorList>
    </citation>
    <scope>NUCLEOTIDE SEQUENCE [LARGE SCALE GENOMIC DNA]</scope>
    <source>
        <strain evidence="3 4">DSM 16195</strain>
    </source>
</reference>
<dbReference type="InterPro" id="IPR027385">
    <property type="entry name" value="Beta-barrel_OMP"/>
</dbReference>
<dbReference type="AlphaFoldDB" id="A0A1G7IIA2"/>
<dbReference type="EMBL" id="FNBA01000006">
    <property type="protein sequence ID" value="SDF12373.1"/>
    <property type="molecule type" value="Genomic_DNA"/>
</dbReference>
<protein>
    <submittedName>
        <fullName evidence="3">Outer membrane protein beta-barrel domain-containing protein</fullName>
    </submittedName>
</protein>